<dbReference type="OrthoDB" id="9802417at2"/>
<organism evidence="1 2">
    <name type="scientific">Moraxella caprae</name>
    <dbReference type="NCBI Taxonomy" id="90240"/>
    <lineage>
        <taxon>Bacteria</taxon>
        <taxon>Pseudomonadati</taxon>
        <taxon>Pseudomonadota</taxon>
        <taxon>Gammaproteobacteria</taxon>
        <taxon>Moraxellales</taxon>
        <taxon>Moraxellaceae</taxon>
        <taxon>Moraxella</taxon>
    </lineage>
</organism>
<name>A0A378U521_9GAMM</name>
<dbReference type="Pfam" id="PF04365">
    <property type="entry name" value="BrnT_toxin"/>
    <property type="match status" value="1"/>
</dbReference>
<sequence length="103" mass="12284">MPTLKKEFGGVVFEWDTDKELINIRQHDVSFEEALSVLLYDDFVQTNEDVREYDEQRFITLGMSDLGRLLYVVWTQREVNYRMISARKANKHEQKGYSNGQRF</sequence>
<dbReference type="InterPro" id="IPR038573">
    <property type="entry name" value="BrnT_sf"/>
</dbReference>
<dbReference type="RefSeq" id="WP_115341179.1">
    <property type="nucleotide sequence ID" value="NZ_UGQB01000005.1"/>
</dbReference>
<proteinExistence type="predicted"/>
<dbReference type="InterPro" id="IPR007460">
    <property type="entry name" value="BrnT_toxin"/>
</dbReference>
<evidence type="ECO:0000313" key="1">
    <source>
        <dbReference type="EMBL" id="STZ70247.1"/>
    </source>
</evidence>
<accession>A0A378U521</accession>
<reference evidence="1 2" key="1">
    <citation type="submission" date="2018-06" db="EMBL/GenBank/DDBJ databases">
        <authorList>
            <consortium name="Pathogen Informatics"/>
            <person name="Doyle S."/>
        </authorList>
    </citation>
    <scope>NUCLEOTIDE SEQUENCE [LARGE SCALE GENOMIC DNA]</scope>
    <source>
        <strain evidence="1 2">NCTC12877</strain>
    </source>
</reference>
<protein>
    <submittedName>
        <fullName evidence="1">Protein of uncharacterized function (DUF497)</fullName>
    </submittedName>
</protein>
<dbReference type="Proteomes" id="UP000254065">
    <property type="component" value="Unassembled WGS sequence"/>
</dbReference>
<gene>
    <name evidence="1" type="ORF">NCTC12877_02721</name>
</gene>
<dbReference type="EMBL" id="UGQB01000005">
    <property type="protein sequence ID" value="STZ70247.1"/>
    <property type="molecule type" value="Genomic_DNA"/>
</dbReference>
<dbReference type="AlphaFoldDB" id="A0A378U521"/>
<dbReference type="Gene3D" id="3.10.450.530">
    <property type="entry name" value="Ribonuclease toxin, BrnT, of type II toxin-antitoxin system"/>
    <property type="match status" value="1"/>
</dbReference>
<keyword evidence="2" id="KW-1185">Reference proteome</keyword>
<evidence type="ECO:0000313" key="2">
    <source>
        <dbReference type="Proteomes" id="UP000254065"/>
    </source>
</evidence>